<dbReference type="AlphaFoldDB" id="G8C219"/>
<dbReference type="SMART" id="SM00491">
    <property type="entry name" value="HELICc2"/>
    <property type="match status" value="1"/>
</dbReference>
<dbReference type="PROSITE" id="PS51193">
    <property type="entry name" value="HELICASE_ATP_BIND_2"/>
    <property type="match status" value="1"/>
</dbReference>
<dbReference type="GO" id="GO:0003677">
    <property type="term" value="F:DNA binding"/>
    <property type="evidence" value="ECO:0007669"/>
    <property type="project" value="InterPro"/>
</dbReference>
<evidence type="ECO:0000256" key="1">
    <source>
        <dbReference type="ARBA" id="ARBA00001966"/>
    </source>
</evidence>
<evidence type="ECO:0000256" key="19">
    <source>
        <dbReference type="ARBA" id="ARBA00045008"/>
    </source>
</evidence>
<keyword evidence="9" id="KW-0347">Helicase</keyword>
<keyword evidence="11" id="KW-0408">Iron</keyword>
<dbReference type="NCBIfam" id="TIGR00604">
    <property type="entry name" value="rad3"/>
    <property type="match status" value="1"/>
</dbReference>
<dbReference type="GO" id="GO:0007064">
    <property type="term" value="P:mitotic sister chromatid cohesion"/>
    <property type="evidence" value="ECO:0007669"/>
    <property type="project" value="EnsemblFungi"/>
</dbReference>
<evidence type="ECO:0000259" key="22">
    <source>
        <dbReference type="PROSITE" id="PS51193"/>
    </source>
</evidence>
<dbReference type="EMBL" id="HE612871">
    <property type="protein sequence ID" value="CCE66197.1"/>
    <property type="molecule type" value="Genomic_DNA"/>
</dbReference>
<gene>
    <name evidence="23" type="primary">TPHA0P00390</name>
    <name evidence="23" type="ordered locus">TPHA_0P00390</name>
</gene>
<dbReference type="InterPro" id="IPR013020">
    <property type="entry name" value="Rad3/Chl1-like"/>
</dbReference>
<keyword evidence="13" id="KW-0413">Isomerase</keyword>
<evidence type="ECO:0000256" key="18">
    <source>
        <dbReference type="ARBA" id="ARBA00044998"/>
    </source>
</evidence>
<reference evidence="23 24" key="1">
    <citation type="journal article" date="2011" name="Proc. Natl. Acad. Sci. U.S.A.">
        <title>Evolutionary erosion of yeast sex chromosomes by mating-type switching accidents.</title>
        <authorList>
            <person name="Gordon J.L."/>
            <person name="Armisen D."/>
            <person name="Proux-Wera E."/>
            <person name="Oheigeartaigh S.S."/>
            <person name="Byrne K.P."/>
            <person name="Wolfe K.H."/>
        </authorList>
    </citation>
    <scope>NUCLEOTIDE SEQUENCE [LARGE SCALE GENOMIC DNA]</scope>
    <source>
        <strain evidence="24">ATCC 24235 / CBS 4417 / NBRC 1672 / NRRL Y-8282 / UCD 70-5</strain>
    </source>
</reference>
<evidence type="ECO:0000256" key="3">
    <source>
        <dbReference type="ARBA" id="ARBA00008435"/>
    </source>
</evidence>
<evidence type="ECO:0000256" key="11">
    <source>
        <dbReference type="ARBA" id="ARBA00023004"/>
    </source>
</evidence>
<dbReference type="KEGG" id="tpf:TPHA_0P00390"/>
<evidence type="ECO:0000256" key="20">
    <source>
        <dbReference type="ARBA" id="ARBA00045702"/>
    </source>
</evidence>
<dbReference type="InterPro" id="IPR014013">
    <property type="entry name" value="Helic_SF1/SF2_ATP-bd_DinG/Rad3"/>
</dbReference>
<evidence type="ECO:0000256" key="9">
    <source>
        <dbReference type="ARBA" id="ARBA00022806"/>
    </source>
</evidence>
<evidence type="ECO:0000256" key="8">
    <source>
        <dbReference type="ARBA" id="ARBA00022801"/>
    </source>
</evidence>
<dbReference type="InterPro" id="IPR027417">
    <property type="entry name" value="P-loop_NTPase"/>
</dbReference>
<keyword evidence="7" id="KW-0547">Nucleotide-binding</keyword>
<comment type="subcellular location">
    <subcellularLocation>
        <location evidence="2">Nucleus</location>
    </subcellularLocation>
</comment>
<dbReference type="RefSeq" id="XP_003688631.1">
    <property type="nucleotide sequence ID" value="XM_003688583.1"/>
</dbReference>
<dbReference type="GO" id="GO:0005634">
    <property type="term" value="C:nucleus"/>
    <property type="evidence" value="ECO:0007669"/>
    <property type="project" value="UniProtKB-SubCell"/>
</dbReference>
<dbReference type="OMA" id="QTHQFRD"/>
<dbReference type="GO" id="GO:0045005">
    <property type="term" value="P:DNA-templated DNA replication maintenance of fidelity"/>
    <property type="evidence" value="ECO:0007669"/>
    <property type="project" value="EnsemblFungi"/>
</dbReference>
<comment type="similarity">
    <text evidence="3">Belongs to the DEAD box helicase family. DEAH subfamily. DDX11/CHL1 sub-subfamily.</text>
</comment>
<evidence type="ECO:0000256" key="10">
    <source>
        <dbReference type="ARBA" id="ARBA00022840"/>
    </source>
</evidence>
<evidence type="ECO:0000256" key="21">
    <source>
        <dbReference type="ARBA" id="ARBA00048954"/>
    </source>
</evidence>
<proteinExistence type="inferred from homology"/>
<evidence type="ECO:0000256" key="7">
    <source>
        <dbReference type="ARBA" id="ARBA00022741"/>
    </source>
</evidence>
<dbReference type="PANTHER" id="PTHR11472">
    <property type="entry name" value="DNA REPAIR DEAD HELICASE RAD3/XP-D SUBFAMILY MEMBER"/>
    <property type="match status" value="1"/>
</dbReference>
<dbReference type="InterPro" id="IPR006555">
    <property type="entry name" value="ATP-dep_Helicase_C"/>
</dbReference>
<evidence type="ECO:0000256" key="15">
    <source>
        <dbReference type="ARBA" id="ARBA00023306"/>
    </source>
</evidence>
<feature type="domain" description="Helicase ATP-binding" evidence="22">
    <location>
        <begin position="3"/>
        <end position="429"/>
    </location>
</feature>
<evidence type="ECO:0000256" key="5">
    <source>
        <dbReference type="ARBA" id="ARBA00017386"/>
    </source>
</evidence>
<dbReference type="SUPFAM" id="SSF52540">
    <property type="entry name" value="P-loop containing nucleoside triphosphate hydrolases"/>
    <property type="match status" value="2"/>
</dbReference>
<dbReference type="eggNOG" id="KOG1133">
    <property type="taxonomic scope" value="Eukaryota"/>
</dbReference>
<dbReference type="HOGENOM" id="CLU_006515_2_0_1"/>
<organism evidence="23 24">
    <name type="scientific">Tetrapisispora phaffii (strain ATCC 24235 / CBS 4417 / NBRC 1672 / NRRL Y-8282 / UCD 70-5)</name>
    <name type="common">Yeast</name>
    <name type="synonym">Fabospora phaffii</name>
    <dbReference type="NCBI Taxonomy" id="1071381"/>
    <lineage>
        <taxon>Eukaryota</taxon>
        <taxon>Fungi</taxon>
        <taxon>Dikarya</taxon>
        <taxon>Ascomycota</taxon>
        <taxon>Saccharomycotina</taxon>
        <taxon>Saccharomycetes</taxon>
        <taxon>Saccharomycetales</taxon>
        <taxon>Saccharomycetaceae</taxon>
        <taxon>Tetrapisispora</taxon>
    </lineage>
</organism>
<name>G8C219_TETPH</name>
<evidence type="ECO:0000256" key="17">
    <source>
        <dbReference type="ARBA" id="ARBA00044969"/>
    </source>
</evidence>
<dbReference type="Pfam" id="PF06733">
    <property type="entry name" value="DEAD_2"/>
    <property type="match status" value="1"/>
</dbReference>
<dbReference type="GO" id="GO:0046872">
    <property type="term" value="F:metal ion binding"/>
    <property type="evidence" value="ECO:0007669"/>
    <property type="project" value="UniProtKB-KW"/>
</dbReference>
<keyword evidence="8" id="KW-0378">Hydrolase</keyword>
<dbReference type="GO" id="GO:0005524">
    <property type="term" value="F:ATP binding"/>
    <property type="evidence" value="ECO:0007669"/>
    <property type="project" value="UniProtKB-KW"/>
</dbReference>
<dbReference type="Pfam" id="PF13307">
    <property type="entry name" value="Helicase_C_2"/>
    <property type="match status" value="1"/>
</dbReference>
<dbReference type="SMART" id="SM00488">
    <property type="entry name" value="DEXDc2"/>
    <property type="match status" value="1"/>
</dbReference>
<keyword evidence="6" id="KW-0479">Metal-binding</keyword>
<keyword evidence="24" id="KW-1185">Reference proteome</keyword>
<dbReference type="EC" id="5.6.2.3" evidence="17"/>
<dbReference type="GeneID" id="11530913"/>
<dbReference type="GO" id="GO:0036297">
    <property type="term" value="P:interstrand cross-link repair"/>
    <property type="evidence" value="ECO:0007669"/>
    <property type="project" value="EnsemblFungi"/>
</dbReference>
<comment type="catalytic activity">
    <reaction evidence="21">
        <text>ATP + H2O = ADP + phosphate + H(+)</text>
        <dbReference type="Rhea" id="RHEA:13065"/>
        <dbReference type="ChEBI" id="CHEBI:15377"/>
        <dbReference type="ChEBI" id="CHEBI:15378"/>
        <dbReference type="ChEBI" id="CHEBI:30616"/>
        <dbReference type="ChEBI" id="CHEBI:43474"/>
        <dbReference type="ChEBI" id="CHEBI:456216"/>
        <dbReference type="EC" id="5.6.2.3"/>
    </reaction>
</comment>
<evidence type="ECO:0000256" key="2">
    <source>
        <dbReference type="ARBA" id="ARBA00004123"/>
    </source>
</evidence>
<dbReference type="InterPro" id="IPR045028">
    <property type="entry name" value="DinG/Rad3-like"/>
</dbReference>
<evidence type="ECO:0000313" key="23">
    <source>
        <dbReference type="EMBL" id="CCE66197.1"/>
    </source>
</evidence>
<evidence type="ECO:0000256" key="4">
    <source>
        <dbReference type="ARBA" id="ARBA00016387"/>
    </source>
</evidence>
<evidence type="ECO:0000256" key="13">
    <source>
        <dbReference type="ARBA" id="ARBA00023235"/>
    </source>
</evidence>
<comment type="cofactor">
    <cofactor evidence="1">
        <name>[4Fe-4S] cluster</name>
        <dbReference type="ChEBI" id="CHEBI:49883"/>
    </cofactor>
</comment>
<sequence length="825" mass="94281">MSSGANFGHPYQPYDIQIQLMQCIYDTLTQNKKLAILESPTGTGKTLSLICSIVSWLRDNKTTLIADNESSNRIKADSDFSDSDSEDELDWVKENYQKSIVKDRLLDLNDYELYLDSVENRSSAVEIKSKHDKRVKATEPKKKRKIEHVDVEMAEADFLPADYNSDSEDSNSTVSKASALSSEIHLLLQKLDNNNENKKETNSSDLLKECNPVKIYFASRTHSQLNQFASQLKLPDFKPSFDPEIVPKERIKYTPMGSRLQLCVNPDIRKKWKTLESINNACKELVGSEKGCPYHKRKISKIDFRDQMFTKVHDIEDIVDIGETLNMCPYYGTREYLMDSEIITLPYQYLLSESTRISMGIDLKNSIVVIDEAHNLIDTVNSIHSAQISLQELIMSQKGLTLYLKKFQKRLNGGNRVNILKLIKLFSILNEFIKKTYKKAGQKINVNDIFSGSNADTINIHKLNKFIQVSKIAYKIDTYIDSISPEKDEKVEPSSTPLLYKVATFLNCLTNQSNEGQFFFEKDNTIRYMLLEPSESFKSIINDARCVILAGGTMEPVSDFFDVLFPSVDKIDTVTFSCNHVIPDENLSTYIIDEPQFEFTFEKRQDKNLVNGALFNFLNDLSNSVPPSGGIVTFFPSYQYLQYIIDTWKESGMFDKLNNSRKILFESKAGKDPFPEYMNNISEGISSNLFAVVGGKLSEGINFQDNLCRAIVMVGLPYPNIFSGELQIKRSHLEDKIIKNGGSKSDAMKKTRTYYDVLCMKSVNQSIGRAIRHINDYANIYLLDKRYKLPNIEDKLSLWVRNRIQQESKVSGILTKTKNYFENRA</sequence>
<keyword evidence="10" id="KW-0067">ATP-binding</keyword>
<dbReference type="GO" id="GO:0043139">
    <property type="term" value="F:5'-3' DNA helicase activity"/>
    <property type="evidence" value="ECO:0007669"/>
    <property type="project" value="UniProtKB-EC"/>
</dbReference>
<evidence type="ECO:0000313" key="24">
    <source>
        <dbReference type="Proteomes" id="UP000005666"/>
    </source>
</evidence>
<dbReference type="GO" id="GO:0016818">
    <property type="term" value="F:hydrolase activity, acting on acid anhydrides, in phosphorus-containing anhydrides"/>
    <property type="evidence" value="ECO:0007669"/>
    <property type="project" value="InterPro"/>
</dbReference>
<dbReference type="GO" id="GO:0034085">
    <property type="term" value="P:establishment of sister chromatid cohesion"/>
    <property type="evidence" value="ECO:0007669"/>
    <property type="project" value="EnsemblFungi"/>
</dbReference>
<dbReference type="InterPro" id="IPR010614">
    <property type="entry name" value="RAD3-like_helicase_DEAD"/>
</dbReference>
<dbReference type="InterPro" id="IPR006554">
    <property type="entry name" value="Helicase-like_DEXD_c2"/>
</dbReference>
<dbReference type="Proteomes" id="UP000005666">
    <property type="component" value="Chromosome 16"/>
</dbReference>
<accession>G8C219</accession>
<keyword evidence="12" id="KW-0411">Iron-sulfur</keyword>
<dbReference type="GO" id="GO:0031571">
    <property type="term" value="P:mitotic G1 DNA damage checkpoint signaling"/>
    <property type="evidence" value="ECO:0007669"/>
    <property type="project" value="EnsemblFungi"/>
</dbReference>
<protein>
    <recommendedName>
        <fullName evidence="5">ATP-dependent DNA helicase CHL1</fullName>
        <ecNumber evidence="17">5.6.2.3</ecNumber>
    </recommendedName>
    <alternativeName>
        <fullName evidence="4">ATP-dependent DNA helicase chl1</fullName>
    </alternativeName>
    <alternativeName>
        <fullName evidence="16">Chromosome loss protein 1</fullName>
    </alternativeName>
    <alternativeName>
        <fullName evidence="18 19">DNA 5'-3' helicase CHL1</fullName>
    </alternativeName>
</protein>
<dbReference type="OrthoDB" id="267079at2759"/>
<evidence type="ECO:0000256" key="14">
    <source>
        <dbReference type="ARBA" id="ARBA00023242"/>
    </source>
</evidence>
<dbReference type="STRING" id="1071381.G8C219"/>
<evidence type="ECO:0000256" key="16">
    <source>
        <dbReference type="ARBA" id="ARBA00029709"/>
    </source>
</evidence>
<evidence type="ECO:0000256" key="6">
    <source>
        <dbReference type="ARBA" id="ARBA00022723"/>
    </source>
</evidence>
<evidence type="ECO:0000256" key="12">
    <source>
        <dbReference type="ARBA" id="ARBA00023014"/>
    </source>
</evidence>
<dbReference type="GO" id="GO:0035861">
    <property type="term" value="C:site of double-strand break"/>
    <property type="evidence" value="ECO:0007669"/>
    <property type="project" value="EnsemblFungi"/>
</dbReference>
<comment type="function">
    <text evidence="20">ATP-dependent DNA helicase important for chromosome transmission and normal cell cycle progression in G(2)/M. May have a role in changing DNA topology to allow the loading of proteins involved in maintaining sister chromatid cohesion in the vicinity of the centromeres. Has a specific role in chromosome segregation during meiosis II.</text>
</comment>
<dbReference type="Gene3D" id="3.40.50.300">
    <property type="entry name" value="P-loop containing nucleotide triphosphate hydrolases"/>
    <property type="match status" value="3"/>
</dbReference>
<dbReference type="PANTHER" id="PTHR11472:SF41">
    <property type="entry name" value="ATP-DEPENDENT DNA HELICASE DDX11-RELATED"/>
    <property type="match status" value="1"/>
</dbReference>
<keyword evidence="15" id="KW-0131">Cell cycle</keyword>
<dbReference type="GO" id="GO:0051536">
    <property type="term" value="F:iron-sulfur cluster binding"/>
    <property type="evidence" value="ECO:0007669"/>
    <property type="project" value="UniProtKB-KW"/>
</dbReference>
<dbReference type="GO" id="GO:0000785">
    <property type="term" value="C:chromatin"/>
    <property type="evidence" value="ECO:0007669"/>
    <property type="project" value="EnsemblFungi"/>
</dbReference>
<keyword evidence="14" id="KW-0539">Nucleus</keyword>